<protein>
    <submittedName>
        <fullName evidence="1">Putative Mg2+ transporter-C (MgtC) family protein</fullName>
    </submittedName>
</protein>
<dbReference type="Proteomes" id="UP000247755">
    <property type="component" value="Unassembled WGS sequence"/>
</dbReference>
<accession>A0A318IT67</accession>
<evidence type="ECO:0000313" key="1">
    <source>
        <dbReference type="EMBL" id="PXX37057.1"/>
    </source>
</evidence>
<sequence>MPPHRAASTAHAALVVEHSDLTLGTLHDTPGAGRVRVKRFIVQQSDDDPDADNVPAPFSRTSGPEFAALGKTLLNIAGVRTCRPDTSSRSFV</sequence>
<organism evidence="1 2">
    <name type="scientific">Burkholderia pyrrocinia</name>
    <name type="common">Pseudomonas pyrrocinia</name>
    <dbReference type="NCBI Taxonomy" id="60550"/>
    <lineage>
        <taxon>Bacteria</taxon>
        <taxon>Pseudomonadati</taxon>
        <taxon>Pseudomonadota</taxon>
        <taxon>Betaproteobacteria</taxon>
        <taxon>Burkholderiales</taxon>
        <taxon>Burkholderiaceae</taxon>
        <taxon>Burkholderia</taxon>
        <taxon>Burkholderia cepacia complex</taxon>
    </lineage>
</organism>
<dbReference type="AlphaFoldDB" id="A0A318IT67"/>
<dbReference type="EMBL" id="QJJY01000005">
    <property type="protein sequence ID" value="PXX37057.1"/>
    <property type="molecule type" value="Genomic_DNA"/>
</dbReference>
<name>A0A318IT67_BURPY</name>
<comment type="caution">
    <text evidence="1">The sequence shown here is derived from an EMBL/GenBank/DDBJ whole genome shotgun (WGS) entry which is preliminary data.</text>
</comment>
<proteinExistence type="predicted"/>
<reference evidence="1 2" key="1">
    <citation type="submission" date="2018-05" db="EMBL/GenBank/DDBJ databases">
        <title>Comparative genomics of bacterial root endophytes of switchgrass collected from native prairies over two seasons.</title>
        <authorList>
            <person name="Tang Y."/>
        </authorList>
    </citation>
    <scope>NUCLEOTIDE SEQUENCE [LARGE SCALE GENOMIC DNA]</scope>
    <source>
        <strain evidence="1 2">NFIX32</strain>
    </source>
</reference>
<gene>
    <name evidence="1" type="ORF">NA66_1005196</name>
</gene>
<evidence type="ECO:0000313" key="2">
    <source>
        <dbReference type="Proteomes" id="UP000247755"/>
    </source>
</evidence>